<keyword evidence="1" id="KW-0732">Signal</keyword>
<organism evidence="2 4">
    <name type="scientific">Corynebacterium freneyi DNF00450</name>
    <dbReference type="NCBI Taxonomy" id="1287475"/>
    <lineage>
        <taxon>Bacteria</taxon>
        <taxon>Bacillati</taxon>
        <taxon>Actinomycetota</taxon>
        <taxon>Actinomycetes</taxon>
        <taxon>Mycobacteriales</taxon>
        <taxon>Corynebacteriaceae</taxon>
        <taxon>Corynebacterium</taxon>
    </lineage>
</organism>
<evidence type="ECO:0000313" key="4">
    <source>
        <dbReference type="Proteomes" id="UP000029548"/>
    </source>
</evidence>
<protein>
    <recommendedName>
        <fullName evidence="5">Glutamine cyclotransferase</fullName>
    </recommendedName>
</protein>
<dbReference type="Proteomes" id="UP000029548">
    <property type="component" value="Unassembled WGS sequence"/>
</dbReference>
<dbReference type="eggNOG" id="COG3823">
    <property type="taxonomic scope" value="Bacteria"/>
</dbReference>
<evidence type="ECO:0000313" key="3">
    <source>
        <dbReference type="EMBL" id="KGF18239.1"/>
    </source>
</evidence>
<dbReference type="PROSITE" id="PS51257">
    <property type="entry name" value="PROKAR_LIPOPROTEIN"/>
    <property type="match status" value="1"/>
</dbReference>
<dbReference type="InterPro" id="IPR011044">
    <property type="entry name" value="Quino_amine_DH_bsu"/>
</dbReference>
<dbReference type="EMBL" id="JRNE01000025">
    <property type="protein sequence ID" value="KGF18174.1"/>
    <property type="molecule type" value="Genomic_DNA"/>
</dbReference>
<evidence type="ECO:0000256" key="1">
    <source>
        <dbReference type="SAM" id="SignalP"/>
    </source>
</evidence>
<evidence type="ECO:0008006" key="5">
    <source>
        <dbReference type="Google" id="ProtNLM"/>
    </source>
</evidence>
<comment type="caution">
    <text evidence="2">The sequence shown here is derived from an EMBL/GenBank/DDBJ whole genome shotgun (WGS) entry which is preliminary data.</text>
</comment>
<name>A0A096AB78_9CORY</name>
<accession>A0A096AB78</accession>
<sequence length="305" mass="32513">MRCMKLSAKAVSAGFLAAVLLVAGCSTDSLDDDASAAPAAGSSSAAESAAGGGYGGDGADAIAAIPRLNIEVVAEHPFDDGAFTQGLEVDDDGSLLIGTGQYGESAIWRVRDWRAGSPAEDRRDLPREFFGEGITRAGDRVWQLTWKKGVAFARDAVTLEETGRAEYSGEGWGLCDQGDRLMMSDGSHTLTFRDPETFEETGSVDVVVGDVLVDQLNELECVDGPDGPEVWANRWMTNDIVRIDPDTGEVTGFADATGLVESLSPEARDRADVFNGIAHVPGTDHFLVTGKYWPTLFEVRFTPAE</sequence>
<dbReference type="EMBL" id="JRNE01000025">
    <property type="protein sequence ID" value="KGF18239.1"/>
    <property type="molecule type" value="Genomic_DNA"/>
</dbReference>
<dbReference type="AlphaFoldDB" id="A0A096AB78"/>
<evidence type="ECO:0000313" key="2">
    <source>
        <dbReference type="EMBL" id="KGF18174.1"/>
    </source>
</evidence>
<reference evidence="2 4" key="1">
    <citation type="submission" date="2014-07" db="EMBL/GenBank/DDBJ databases">
        <authorList>
            <person name="McCorrison J."/>
            <person name="Sanka R."/>
            <person name="Torralba M."/>
            <person name="Gillis M."/>
            <person name="Haft D.H."/>
            <person name="Methe B."/>
            <person name="Sutton G."/>
            <person name="Nelson K.E."/>
        </authorList>
    </citation>
    <scope>NUCLEOTIDE SEQUENCE [LARGE SCALE GENOMIC DNA]</scope>
    <source>
        <strain evidence="2 4">DNF00450</strain>
    </source>
</reference>
<dbReference type="SUPFAM" id="SSF50969">
    <property type="entry name" value="YVTN repeat-like/Quinoprotein amine dehydrogenase"/>
    <property type="match status" value="1"/>
</dbReference>
<feature type="chain" id="PRO_5044540377" description="Glutamine cyclotransferase" evidence="1">
    <location>
        <begin position="24"/>
        <end position="305"/>
    </location>
</feature>
<gene>
    <name evidence="2" type="ORF">HMPREF1650_02125</name>
    <name evidence="3" type="ORF">HMPREF1650_02535</name>
</gene>
<dbReference type="Pfam" id="PF05096">
    <property type="entry name" value="Glu_cyclase_2"/>
    <property type="match status" value="1"/>
</dbReference>
<dbReference type="PANTHER" id="PTHR31270">
    <property type="entry name" value="GLUTAMINYL-PEPTIDE CYCLOTRANSFERASE"/>
    <property type="match status" value="1"/>
</dbReference>
<dbReference type="InterPro" id="IPR007788">
    <property type="entry name" value="QCT"/>
</dbReference>
<feature type="signal peptide" evidence="1">
    <location>
        <begin position="1"/>
        <end position="23"/>
    </location>
</feature>
<dbReference type="PANTHER" id="PTHR31270:SF1">
    <property type="entry name" value="GLUTAMINYL-PEPTIDE CYCLOTRANSFERASE"/>
    <property type="match status" value="1"/>
</dbReference>
<dbReference type="GO" id="GO:0016603">
    <property type="term" value="F:glutaminyl-peptide cyclotransferase activity"/>
    <property type="evidence" value="ECO:0007669"/>
    <property type="project" value="InterPro"/>
</dbReference>
<proteinExistence type="predicted"/>